<reference evidence="2 3" key="1">
    <citation type="journal article" date="2013" name="PLoS Genet.">
        <title>The genome and development-dependent transcriptomes of Pyronema confluens: a window into fungal evolution.</title>
        <authorList>
            <person name="Traeger S."/>
            <person name="Altegoer F."/>
            <person name="Freitag M."/>
            <person name="Gabaldon T."/>
            <person name="Kempken F."/>
            <person name="Kumar A."/>
            <person name="Marcet-Houben M."/>
            <person name="Poggeler S."/>
            <person name="Stajich J.E."/>
            <person name="Nowrousian M."/>
        </authorList>
    </citation>
    <scope>NUCLEOTIDE SEQUENCE [LARGE SCALE GENOMIC DNA]</scope>
    <source>
        <strain evidence="3">CBS 100304</strain>
        <tissue evidence="2">Vegetative mycelium</tissue>
    </source>
</reference>
<keyword evidence="3" id="KW-1185">Reference proteome</keyword>
<evidence type="ECO:0000313" key="2">
    <source>
        <dbReference type="EMBL" id="CCX32278.1"/>
    </source>
</evidence>
<dbReference type="Proteomes" id="UP000018144">
    <property type="component" value="Unassembled WGS sequence"/>
</dbReference>
<keyword evidence="1" id="KW-0732">Signal</keyword>
<protein>
    <submittedName>
        <fullName evidence="2">Uncharacterized protein</fullName>
    </submittedName>
</protein>
<accession>U4LK16</accession>
<dbReference type="AlphaFoldDB" id="U4LK16"/>
<evidence type="ECO:0000313" key="3">
    <source>
        <dbReference type="Proteomes" id="UP000018144"/>
    </source>
</evidence>
<proteinExistence type="predicted"/>
<name>U4LK16_PYROM</name>
<organism evidence="2 3">
    <name type="scientific">Pyronema omphalodes (strain CBS 100304)</name>
    <name type="common">Pyronema confluens</name>
    <dbReference type="NCBI Taxonomy" id="1076935"/>
    <lineage>
        <taxon>Eukaryota</taxon>
        <taxon>Fungi</taxon>
        <taxon>Dikarya</taxon>
        <taxon>Ascomycota</taxon>
        <taxon>Pezizomycotina</taxon>
        <taxon>Pezizomycetes</taxon>
        <taxon>Pezizales</taxon>
        <taxon>Pyronemataceae</taxon>
        <taxon>Pyronema</taxon>
    </lineage>
</organism>
<feature type="signal peptide" evidence="1">
    <location>
        <begin position="1"/>
        <end position="24"/>
    </location>
</feature>
<evidence type="ECO:0000256" key="1">
    <source>
        <dbReference type="SAM" id="SignalP"/>
    </source>
</evidence>
<gene>
    <name evidence="2" type="ORF">PCON_12898</name>
</gene>
<sequence length="136" mass="15386">MSTTMTKSFYVPLAVVFPVTSVLGDIEDIATIWPHTCVFRAMISKIDGRQAIFSEFHSVKRFKQGDYVFYLRKVIFVFEDSEKYLASGMLDLGPKLASLNAAAVYFVPGCYQTEFACIRVTVGLRGGGMTRKWYRI</sequence>
<dbReference type="EMBL" id="HF935799">
    <property type="protein sequence ID" value="CCX32278.1"/>
    <property type="molecule type" value="Genomic_DNA"/>
</dbReference>
<feature type="chain" id="PRO_5004651663" evidence="1">
    <location>
        <begin position="25"/>
        <end position="136"/>
    </location>
</feature>